<evidence type="ECO:0000313" key="3">
    <source>
        <dbReference type="Proteomes" id="UP001162131"/>
    </source>
</evidence>
<dbReference type="InterPro" id="IPR001509">
    <property type="entry name" value="Epimerase_deHydtase"/>
</dbReference>
<accession>A0AAU9JPC0</accession>
<comment type="caution">
    <text evidence="2">The sequence shown here is derived from an EMBL/GenBank/DDBJ whole genome shotgun (WGS) entry which is preliminary data.</text>
</comment>
<evidence type="ECO:0000313" key="2">
    <source>
        <dbReference type="EMBL" id="CAG9328754.1"/>
    </source>
</evidence>
<dbReference type="GO" id="GO:0005737">
    <property type="term" value="C:cytoplasm"/>
    <property type="evidence" value="ECO:0007669"/>
    <property type="project" value="TreeGrafter"/>
</dbReference>
<dbReference type="EMBL" id="CAJZBQ010000046">
    <property type="protein sequence ID" value="CAG9328754.1"/>
    <property type="molecule type" value="Genomic_DNA"/>
</dbReference>
<dbReference type="PANTHER" id="PTHR48079:SF6">
    <property type="entry name" value="NAD(P)-BINDING DOMAIN-CONTAINING PROTEIN-RELATED"/>
    <property type="match status" value="1"/>
</dbReference>
<dbReference type="Pfam" id="PF01370">
    <property type="entry name" value="Epimerase"/>
    <property type="match status" value="1"/>
</dbReference>
<dbReference type="Proteomes" id="UP001162131">
    <property type="component" value="Unassembled WGS sequence"/>
</dbReference>
<dbReference type="Gene3D" id="3.40.50.720">
    <property type="entry name" value="NAD(P)-binding Rossmann-like Domain"/>
    <property type="match status" value="1"/>
</dbReference>
<gene>
    <name evidence="2" type="ORF">BSTOLATCC_MIC46745</name>
</gene>
<dbReference type="AlphaFoldDB" id="A0AAU9JPC0"/>
<dbReference type="SUPFAM" id="SSF51735">
    <property type="entry name" value="NAD(P)-binding Rossmann-fold domains"/>
    <property type="match status" value="1"/>
</dbReference>
<dbReference type="InterPro" id="IPR051783">
    <property type="entry name" value="NAD(P)-dependent_oxidoreduct"/>
</dbReference>
<reference evidence="2" key="1">
    <citation type="submission" date="2021-09" db="EMBL/GenBank/DDBJ databases">
        <authorList>
            <consortium name="AG Swart"/>
            <person name="Singh M."/>
            <person name="Singh A."/>
            <person name="Seah K."/>
            <person name="Emmerich C."/>
        </authorList>
    </citation>
    <scope>NUCLEOTIDE SEQUENCE</scope>
    <source>
        <strain evidence="2">ATCC30299</strain>
    </source>
</reference>
<keyword evidence="3" id="KW-1185">Reference proteome</keyword>
<feature type="domain" description="NAD-dependent epimerase/dehydratase" evidence="1">
    <location>
        <begin position="3"/>
        <end position="217"/>
    </location>
</feature>
<name>A0AAU9JPC0_9CILI</name>
<dbReference type="GO" id="GO:0004029">
    <property type="term" value="F:aldehyde dehydrogenase (NAD+) activity"/>
    <property type="evidence" value="ECO:0007669"/>
    <property type="project" value="TreeGrafter"/>
</dbReference>
<proteinExistence type="predicted"/>
<protein>
    <recommendedName>
        <fullName evidence="1">NAD-dependent epimerase/dehydratase domain-containing protein</fullName>
    </recommendedName>
</protein>
<sequence length="259" mass="29052">MRVVLTGATGSIGSSVLENLAYHGHDITLTIRNEEKGQEIVKRHYPRAHYILFDININTAHQLADIAVGYDAIIHCVQQAFSQEGTEAENLTVNALILAVKKTGETKHVSLVYTLGTGLCGNTNEIIDEDHDDTSHSWDLAAPRGILEKKVINASTENVHGAALRVSWVYGKSFVDQWIRACKTNNKIIIGGNRDNSHMCFIHHEDLANMYRILIERRAYGLFFAVEPEAVTLQNLIERVSTLGNIREIERVNNPREHF</sequence>
<organism evidence="2 3">
    <name type="scientific">Blepharisma stoltei</name>
    <dbReference type="NCBI Taxonomy" id="1481888"/>
    <lineage>
        <taxon>Eukaryota</taxon>
        <taxon>Sar</taxon>
        <taxon>Alveolata</taxon>
        <taxon>Ciliophora</taxon>
        <taxon>Postciliodesmatophora</taxon>
        <taxon>Heterotrichea</taxon>
        <taxon>Heterotrichida</taxon>
        <taxon>Blepharismidae</taxon>
        <taxon>Blepharisma</taxon>
    </lineage>
</organism>
<evidence type="ECO:0000259" key="1">
    <source>
        <dbReference type="Pfam" id="PF01370"/>
    </source>
</evidence>
<dbReference type="PANTHER" id="PTHR48079">
    <property type="entry name" value="PROTEIN YEEZ"/>
    <property type="match status" value="1"/>
</dbReference>
<dbReference type="InterPro" id="IPR036291">
    <property type="entry name" value="NAD(P)-bd_dom_sf"/>
</dbReference>